<name>A0A380T9G5_9ZZZZ</name>
<dbReference type="EMBL" id="UIDG01000040">
    <property type="protein sequence ID" value="SUS04599.1"/>
    <property type="molecule type" value="Genomic_DNA"/>
</dbReference>
<sequence>MQLSCQLARTQARKLRSVHIANREKSRLRNYLRRFLAVLLSRLSFSSAKKVVAACDEGRICSGVLSSGPSPAESAVRRSWFHRGSPLAPIL</sequence>
<proteinExistence type="predicted"/>
<reference evidence="1" key="1">
    <citation type="submission" date="2018-07" db="EMBL/GenBank/DDBJ databases">
        <authorList>
            <person name="Quirk P.G."/>
            <person name="Krulwich T.A."/>
        </authorList>
    </citation>
    <scope>NUCLEOTIDE SEQUENCE</scope>
</reference>
<accession>A0A380T9G5</accession>
<evidence type="ECO:0000313" key="1">
    <source>
        <dbReference type="EMBL" id="SUS04599.1"/>
    </source>
</evidence>
<organism evidence="1">
    <name type="scientific">metagenome</name>
    <dbReference type="NCBI Taxonomy" id="256318"/>
    <lineage>
        <taxon>unclassified sequences</taxon>
        <taxon>metagenomes</taxon>
    </lineage>
</organism>
<gene>
    <name evidence="1" type="ORF">DF3PB_1340007</name>
</gene>
<protein>
    <submittedName>
        <fullName evidence="1">Uncharacterized protein</fullName>
    </submittedName>
</protein>
<dbReference type="AlphaFoldDB" id="A0A380T9G5"/>